<dbReference type="RefSeq" id="WP_106091595.1">
    <property type="nucleotide sequence ID" value="NZ_PVNL01000096.1"/>
</dbReference>
<evidence type="ECO:0000256" key="1">
    <source>
        <dbReference type="SAM" id="MobiDB-lite"/>
    </source>
</evidence>
<dbReference type="OrthoDB" id="5486557at2"/>
<gene>
    <name evidence="4" type="ORF">ENSA7_46730</name>
</gene>
<feature type="signal peptide" evidence="2">
    <location>
        <begin position="1"/>
        <end position="25"/>
    </location>
</feature>
<proteinExistence type="predicted"/>
<feature type="domain" description="IgGFc-binding protein N-terminal" evidence="3">
    <location>
        <begin position="271"/>
        <end position="601"/>
    </location>
</feature>
<dbReference type="EMBL" id="PVNL01000096">
    <property type="protein sequence ID" value="PRQ05223.1"/>
    <property type="molecule type" value="Genomic_DNA"/>
</dbReference>
<comment type="caution">
    <text evidence="4">The sequence shown here is derived from an EMBL/GenBank/DDBJ whole genome shotgun (WGS) entry which is preliminary data.</text>
</comment>
<evidence type="ECO:0000313" key="5">
    <source>
        <dbReference type="Proteomes" id="UP000238823"/>
    </source>
</evidence>
<dbReference type="InterPro" id="IPR035234">
    <property type="entry name" value="IgGFc-bd_N"/>
</dbReference>
<dbReference type="PANTHER" id="PTHR46534:SF1">
    <property type="entry name" value="IGGFC-BINDING PROTEIN N-TERMINAL DOMAIN-CONTAINING PROTEIN"/>
    <property type="match status" value="1"/>
</dbReference>
<evidence type="ECO:0000256" key="2">
    <source>
        <dbReference type="SAM" id="SignalP"/>
    </source>
</evidence>
<accession>A0A2S9YJE0</accession>
<feature type="region of interest" description="Disordered" evidence="1">
    <location>
        <begin position="26"/>
        <end position="69"/>
    </location>
</feature>
<dbReference type="Proteomes" id="UP000238823">
    <property type="component" value="Unassembled WGS sequence"/>
</dbReference>
<dbReference type="Pfam" id="PF17517">
    <property type="entry name" value="IgGFc_binding"/>
    <property type="match status" value="1"/>
</dbReference>
<reference evidence="4 5" key="1">
    <citation type="submission" date="2018-03" db="EMBL/GenBank/DDBJ databases">
        <title>Draft Genome Sequences of the Obligatory Marine Myxobacteria Enhygromyxa salina SWB007.</title>
        <authorList>
            <person name="Poehlein A."/>
            <person name="Moghaddam J.A."/>
            <person name="Harms H."/>
            <person name="Alanjari M."/>
            <person name="Koenig G.M."/>
            <person name="Daniel R."/>
            <person name="Schaeberle T.F."/>
        </authorList>
    </citation>
    <scope>NUCLEOTIDE SEQUENCE [LARGE SCALE GENOMIC DNA]</scope>
    <source>
        <strain evidence="4 5">SWB007</strain>
    </source>
</reference>
<sequence length="627" mass="65538">MDSFVASPRSAPWLLVALGLGCASAGTDGDSSTSVSTTLSTNSTTATSEDESTTDATDETADTSTEGGLKFDVDVTDMGLGELGCSQDLRAVVDGSGNVVEQCAPDEGCDDGECVPACQAAASSQANFGCHFIVPTPPSWVGSPPPCFATFLTNSWDHSVQLQVARDGVDLDVSIFARVVTPGLAPEAWPGLPQEGLPPDSVAVLFLSHQPNAVHPQQMTPLYCPSPTAVEASTELVASGRSAAFEITTDIPVTAYDMMPFGGAYSYIPSAELLYPTSVWGTNYVAITPPPGTHNPPGPLWLQIVALEDDTMVEVAPTAQLLAGDGLVGIPQGDSGQVTLAAGEFVQWEVPQDDSDPSGTRVLSNKPIALHTGNRFLRLQPTPNPGGESAHQQNTSVATLGNLYVAAPYETRRADLQPEDIAYRFVGAVDGTTLEFDPPLVGAPATLELGEIVDFTTTERFRVTSQDDQHPFSMAQLMGTANLVGGTRPGATAPGFAMLLGDEEFVLMLPPAQFLQRYVFFTDPAYATTNLVLTRGATDEGFADVTVDCLGVIGDWQSVGLDGAFEVTTVDLVRADVGVNGCENGLHTATSEGPFGLTVWGLDSFSSYGYPAGGNSISLNDVVVPAG</sequence>
<dbReference type="AlphaFoldDB" id="A0A2S9YJE0"/>
<evidence type="ECO:0000259" key="3">
    <source>
        <dbReference type="Pfam" id="PF17517"/>
    </source>
</evidence>
<feature type="chain" id="PRO_5015766929" description="IgGFc-binding protein N-terminal domain-containing protein" evidence="2">
    <location>
        <begin position="26"/>
        <end position="627"/>
    </location>
</feature>
<keyword evidence="2" id="KW-0732">Signal</keyword>
<feature type="compositionally biased region" description="Acidic residues" evidence="1">
    <location>
        <begin position="48"/>
        <end position="61"/>
    </location>
</feature>
<protein>
    <recommendedName>
        <fullName evidence="3">IgGFc-binding protein N-terminal domain-containing protein</fullName>
    </recommendedName>
</protein>
<feature type="compositionally biased region" description="Low complexity" evidence="1">
    <location>
        <begin position="26"/>
        <end position="47"/>
    </location>
</feature>
<name>A0A2S9YJE0_9BACT</name>
<evidence type="ECO:0000313" key="4">
    <source>
        <dbReference type="EMBL" id="PRQ05223.1"/>
    </source>
</evidence>
<dbReference type="PANTHER" id="PTHR46534">
    <property type="entry name" value="IGGFC_BINDING DOMAIN-CONTAINING PROTEIN"/>
    <property type="match status" value="1"/>
</dbReference>
<organism evidence="4 5">
    <name type="scientific">Enhygromyxa salina</name>
    <dbReference type="NCBI Taxonomy" id="215803"/>
    <lineage>
        <taxon>Bacteria</taxon>
        <taxon>Pseudomonadati</taxon>
        <taxon>Myxococcota</taxon>
        <taxon>Polyangia</taxon>
        <taxon>Nannocystales</taxon>
        <taxon>Nannocystaceae</taxon>
        <taxon>Enhygromyxa</taxon>
    </lineage>
</organism>